<sequence>MVFNVVFRRVDPEVVHVINGTPVSNPIYVVQLMNFSPAHGLSVLHEWGGATAHYTSVGSRKLAA</sequence>
<evidence type="ECO:0000313" key="2">
    <source>
        <dbReference type="Proteomes" id="UP000219564"/>
    </source>
</evidence>
<dbReference type="EMBL" id="OBKZ01000025">
    <property type="protein sequence ID" value="SOB53248.1"/>
    <property type="molecule type" value="Genomic_DNA"/>
</dbReference>
<organism evidence="1 2">
    <name type="scientific">Pseudomonas lundensis</name>
    <dbReference type="NCBI Taxonomy" id="86185"/>
    <lineage>
        <taxon>Bacteria</taxon>
        <taxon>Pseudomonadati</taxon>
        <taxon>Pseudomonadota</taxon>
        <taxon>Gammaproteobacteria</taxon>
        <taxon>Pseudomonadales</taxon>
        <taxon>Pseudomonadaceae</taxon>
        <taxon>Pseudomonas</taxon>
    </lineage>
</organism>
<reference evidence="1 2" key="1">
    <citation type="submission" date="2017-08" db="EMBL/GenBank/DDBJ databases">
        <authorList>
            <person name="Chaillou S."/>
        </authorList>
    </citation>
    <scope>NUCLEOTIDE SEQUENCE [LARGE SCALE GENOMIC DNA]</scope>
    <source>
        <strain evidence="1 2">MFPA15A1205</strain>
    </source>
</reference>
<gene>
    <name evidence="1" type="ORF">PLUA15_310003</name>
</gene>
<protein>
    <submittedName>
        <fullName evidence="1">Uncharacterized protein</fullName>
    </submittedName>
</protein>
<proteinExistence type="predicted"/>
<evidence type="ECO:0000313" key="1">
    <source>
        <dbReference type="EMBL" id="SOB53248.1"/>
    </source>
</evidence>
<comment type="caution">
    <text evidence="1">The sequence shown here is derived from an EMBL/GenBank/DDBJ whole genome shotgun (WGS) entry which is preliminary data.</text>
</comment>
<name>A0AAX2H980_9PSED</name>
<dbReference type="AlphaFoldDB" id="A0AAX2H980"/>
<dbReference type="Proteomes" id="UP000219564">
    <property type="component" value="Unassembled WGS sequence"/>
</dbReference>
<accession>A0AAX2H980</accession>